<name>A0A560H2W1_9PROT</name>
<feature type="transmembrane region" description="Helical" evidence="1">
    <location>
        <begin position="55"/>
        <end position="75"/>
    </location>
</feature>
<protein>
    <submittedName>
        <fullName evidence="2">Uncharacterized protein</fullName>
    </submittedName>
</protein>
<evidence type="ECO:0000313" key="3">
    <source>
        <dbReference type="Proteomes" id="UP000315751"/>
    </source>
</evidence>
<keyword evidence="1" id="KW-0812">Transmembrane</keyword>
<evidence type="ECO:0000313" key="2">
    <source>
        <dbReference type="EMBL" id="TWB40638.1"/>
    </source>
</evidence>
<evidence type="ECO:0000256" key="1">
    <source>
        <dbReference type="SAM" id="Phobius"/>
    </source>
</evidence>
<keyword evidence="1" id="KW-1133">Transmembrane helix</keyword>
<keyword evidence="1" id="KW-0472">Membrane</keyword>
<reference evidence="2 3" key="1">
    <citation type="submission" date="2019-06" db="EMBL/GenBank/DDBJ databases">
        <title>Genomic Encyclopedia of Type Strains, Phase IV (KMG-V): Genome sequencing to study the core and pangenomes of soil and plant-associated prokaryotes.</title>
        <authorList>
            <person name="Whitman W."/>
        </authorList>
    </citation>
    <scope>NUCLEOTIDE SEQUENCE [LARGE SCALE GENOMIC DNA]</scope>
    <source>
        <strain evidence="2 3">BR 11622</strain>
    </source>
</reference>
<dbReference type="Proteomes" id="UP000315751">
    <property type="component" value="Unassembled WGS sequence"/>
</dbReference>
<accession>A0A560H2W1</accession>
<dbReference type="RefSeq" id="WP_145733845.1">
    <property type="nucleotide sequence ID" value="NZ_VITR01000009.1"/>
</dbReference>
<proteinExistence type="predicted"/>
<gene>
    <name evidence="2" type="ORF">FBZ90_109241</name>
</gene>
<keyword evidence="3" id="KW-1185">Reference proteome</keyword>
<feature type="transmembrane region" description="Helical" evidence="1">
    <location>
        <begin position="12"/>
        <end position="35"/>
    </location>
</feature>
<comment type="caution">
    <text evidence="2">The sequence shown here is derived from an EMBL/GenBank/DDBJ whole genome shotgun (WGS) entry which is preliminary data.</text>
</comment>
<feature type="transmembrane region" description="Helical" evidence="1">
    <location>
        <begin position="82"/>
        <end position="101"/>
    </location>
</feature>
<feature type="transmembrane region" description="Helical" evidence="1">
    <location>
        <begin position="107"/>
        <end position="128"/>
    </location>
</feature>
<sequence>MNESATLLRHQVALLWVMTAIGSLIYAVMQLLTYLSAYIANHGATPEIVLDAGALWAFAILYVLWLVPPLLAVTVRSGAANWSMLLLGGLLVLGGTLGGIFDGIRDGGHIMATALIAVTLPGVIALRATWRLLRNDRNLVVNSRAAHDGAPG</sequence>
<dbReference type="AlphaFoldDB" id="A0A560H2W1"/>
<dbReference type="EMBL" id="VITR01000009">
    <property type="protein sequence ID" value="TWB40638.1"/>
    <property type="molecule type" value="Genomic_DNA"/>
</dbReference>
<organism evidence="2 3">
    <name type="scientific">Nitrospirillum amazonense</name>
    <dbReference type="NCBI Taxonomy" id="28077"/>
    <lineage>
        <taxon>Bacteria</taxon>
        <taxon>Pseudomonadati</taxon>
        <taxon>Pseudomonadota</taxon>
        <taxon>Alphaproteobacteria</taxon>
        <taxon>Rhodospirillales</taxon>
        <taxon>Azospirillaceae</taxon>
        <taxon>Nitrospirillum</taxon>
    </lineage>
</organism>
<dbReference type="OrthoDB" id="7848468at2"/>